<dbReference type="RefSeq" id="WP_341683810.1">
    <property type="nucleotide sequence ID" value="NZ_JBBYHT010000008.1"/>
</dbReference>
<evidence type="ECO:0000313" key="2">
    <source>
        <dbReference type="Proteomes" id="UP001393056"/>
    </source>
</evidence>
<organism evidence="1 2">
    <name type="scientific">Flavobacterium helocola</name>
    <dbReference type="NCBI Taxonomy" id="3139139"/>
    <lineage>
        <taxon>Bacteria</taxon>
        <taxon>Pseudomonadati</taxon>
        <taxon>Bacteroidota</taxon>
        <taxon>Flavobacteriia</taxon>
        <taxon>Flavobacteriales</taxon>
        <taxon>Flavobacteriaceae</taxon>
        <taxon>Flavobacterium</taxon>
    </lineage>
</organism>
<dbReference type="EMBL" id="JBBYHT010000008">
    <property type="protein sequence ID" value="MEL1248937.1"/>
    <property type="molecule type" value="Genomic_DNA"/>
</dbReference>
<sequence>MIYINSNDAKIKSALDFHIKGLFSILKRRVNRCTNSDIKAFLSDATLKIFLQGKPEEILDLNNQFYSNISNYSLDGYDNFRLNIDKTPKTRAEKQNVTKYKRLNSFVEDIFNYETSFSIKTTKYSTYNLANNLDISTCVYCNRMYTKTVFTPEKLTRPEFDHWFPKSKYPLLALSFYNLIPSCHICNSSLKGATNLNLNDYLHPYIDDEKIINTEIKFSYYNKSLNTFGFNMLNNPNSKKGLNTINAFKIKEIYETHEEEIKELRRIRDVYSESYLQKLSTLYKGIISPEEVYRLAFGVYIEETKFEKRPLSKMKKDILIELGIINDETK</sequence>
<dbReference type="Gene3D" id="1.10.30.50">
    <property type="match status" value="1"/>
</dbReference>
<comment type="caution">
    <text evidence="1">The sequence shown here is derived from an EMBL/GenBank/DDBJ whole genome shotgun (WGS) entry which is preliminary data.</text>
</comment>
<gene>
    <name evidence="1" type="ORF">AAEO58_12865</name>
</gene>
<name>A0ABU9I9X2_9FLAO</name>
<evidence type="ECO:0008006" key="3">
    <source>
        <dbReference type="Google" id="ProtNLM"/>
    </source>
</evidence>
<protein>
    <recommendedName>
        <fullName evidence="3">HNH nuclease domain-containing protein</fullName>
    </recommendedName>
</protein>
<reference evidence="1 2" key="1">
    <citation type="submission" date="2024-04" db="EMBL/GenBank/DDBJ databases">
        <title>Flavobacterium sp. DGU41 16S ribosomal RNA gene Genome sequencing and assembly.</title>
        <authorList>
            <person name="Park S."/>
        </authorList>
    </citation>
    <scope>NUCLEOTIDE SEQUENCE [LARGE SCALE GENOMIC DNA]</scope>
    <source>
        <strain evidence="1 2">DGU41</strain>
    </source>
</reference>
<proteinExistence type="predicted"/>
<accession>A0ABU9I9X2</accession>
<evidence type="ECO:0000313" key="1">
    <source>
        <dbReference type="EMBL" id="MEL1248937.1"/>
    </source>
</evidence>
<keyword evidence="2" id="KW-1185">Reference proteome</keyword>
<dbReference type="Proteomes" id="UP001393056">
    <property type="component" value="Unassembled WGS sequence"/>
</dbReference>